<evidence type="ECO:0000313" key="5">
    <source>
        <dbReference type="Proteomes" id="UP001208570"/>
    </source>
</evidence>
<dbReference type="PANTHER" id="PTHR24123:SF33">
    <property type="entry name" value="PROTEIN HOS4"/>
    <property type="match status" value="1"/>
</dbReference>
<dbReference type="InterPro" id="IPR036770">
    <property type="entry name" value="Ankyrin_rpt-contain_sf"/>
</dbReference>
<protein>
    <recommendedName>
        <fullName evidence="6">Ankyrin repeat protein</fullName>
    </recommendedName>
</protein>
<dbReference type="Proteomes" id="UP001208570">
    <property type="component" value="Unassembled WGS sequence"/>
</dbReference>
<sequence>MCNEAGEEAHAAMLFHLLEDDNTEGFLSYLGMYSWNEQILLPCLHACLRDRRWLCVEALVDHGARCDQYSLDLLNKYLAESEGDQVLDVLEECLCHGLDIDQCTRILFTASANGHVDIVSYLLSLGCDPNVQFANDLYRNRTCLIASTVSSYDRVSELFLDHPDTNLALYDKNGMTALHVAVESCRHELMHRYIERCPSVMEFRNFLSNTPLQMAILRGCDVCVRILAEHGADLNAQSGNANCNIFSTTPLMLSIARQADEITEFLIGHPQCDINVVDASTGMTALHRAADIGALHVVRLLLKNGACANPADQDLATPLLLAINERHVAVALELLPYLGSPDPNGTILKMALERGLLVLLEPLIYLGARILDLFNQSRSKEFAITPFSWQQFTSKPKSLKHQVMLLIRKTLNTVTEVKVSSLRLPRQLGEFILVRKWMAKLADR</sequence>
<dbReference type="Pfam" id="PF00023">
    <property type="entry name" value="Ank"/>
    <property type="match status" value="1"/>
</dbReference>
<keyword evidence="2 3" id="KW-0040">ANK repeat</keyword>
<dbReference type="Gene3D" id="1.25.40.20">
    <property type="entry name" value="Ankyrin repeat-containing domain"/>
    <property type="match status" value="2"/>
</dbReference>
<keyword evidence="5" id="KW-1185">Reference proteome</keyword>
<evidence type="ECO:0000256" key="2">
    <source>
        <dbReference type="ARBA" id="ARBA00023043"/>
    </source>
</evidence>
<dbReference type="EMBL" id="JAODUP010000521">
    <property type="protein sequence ID" value="KAK2148019.1"/>
    <property type="molecule type" value="Genomic_DNA"/>
</dbReference>
<dbReference type="InterPro" id="IPR002110">
    <property type="entry name" value="Ankyrin_rpt"/>
</dbReference>
<feature type="repeat" description="ANK" evidence="3">
    <location>
        <begin position="207"/>
        <end position="239"/>
    </location>
</feature>
<name>A0AAD9J817_9ANNE</name>
<dbReference type="InterPro" id="IPR051165">
    <property type="entry name" value="Multifunctional_ANK_Repeat"/>
</dbReference>
<dbReference type="PANTHER" id="PTHR24123">
    <property type="entry name" value="ANKYRIN REPEAT-CONTAINING"/>
    <property type="match status" value="1"/>
</dbReference>
<gene>
    <name evidence="4" type="ORF">LSH36_521g01010</name>
</gene>
<dbReference type="SMART" id="SM00248">
    <property type="entry name" value="ANK"/>
    <property type="match status" value="7"/>
</dbReference>
<dbReference type="PROSITE" id="PS50088">
    <property type="entry name" value="ANK_REPEAT"/>
    <property type="match status" value="2"/>
</dbReference>
<dbReference type="PROSITE" id="PS50297">
    <property type="entry name" value="ANK_REP_REGION"/>
    <property type="match status" value="2"/>
</dbReference>
<comment type="caution">
    <text evidence="4">The sequence shown here is derived from an EMBL/GenBank/DDBJ whole genome shotgun (WGS) entry which is preliminary data.</text>
</comment>
<organism evidence="4 5">
    <name type="scientific">Paralvinella palmiformis</name>
    <dbReference type="NCBI Taxonomy" id="53620"/>
    <lineage>
        <taxon>Eukaryota</taxon>
        <taxon>Metazoa</taxon>
        <taxon>Spiralia</taxon>
        <taxon>Lophotrochozoa</taxon>
        <taxon>Annelida</taxon>
        <taxon>Polychaeta</taxon>
        <taxon>Sedentaria</taxon>
        <taxon>Canalipalpata</taxon>
        <taxon>Terebellida</taxon>
        <taxon>Terebelliformia</taxon>
        <taxon>Alvinellidae</taxon>
        <taxon>Paralvinella</taxon>
    </lineage>
</organism>
<feature type="repeat" description="ANK" evidence="3">
    <location>
        <begin position="281"/>
        <end position="313"/>
    </location>
</feature>
<proteinExistence type="predicted"/>
<dbReference type="PRINTS" id="PR01415">
    <property type="entry name" value="ANKYRIN"/>
</dbReference>
<dbReference type="Pfam" id="PF12796">
    <property type="entry name" value="Ank_2"/>
    <property type="match status" value="2"/>
</dbReference>
<dbReference type="SUPFAM" id="SSF48403">
    <property type="entry name" value="Ankyrin repeat"/>
    <property type="match status" value="1"/>
</dbReference>
<dbReference type="AlphaFoldDB" id="A0AAD9J817"/>
<evidence type="ECO:0000256" key="1">
    <source>
        <dbReference type="ARBA" id="ARBA00022737"/>
    </source>
</evidence>
<reference evidence="4" key="1">
    <citation type="journal article" date="2023" name="Mol. Biol. Evol.">
        <title>Third-Generation Sequencing Reveals the Adaptive Role of the Epigenome in Three Deep-Sea Polychaetes.</title>
        <authorList>
            <person name="Perez M."/>
            <person name="Aroh O."/>
            <person name="Sun Y."/>
            <person name="Lan Y."/>
            <person name="Juniper S.K."/>
            <person name="Young C.R."/>
            <person name="Angers B."/>
            <person name="Qian P.Y."/>
        </authorList>
    </citation>
    <scope>NUCLEOTIDE SEQUENCE</scope>
    <source>
        <strain evidence="4">P08H-3</strain>
    </source>
</reference>
<keyword evidence="1" id="KW-0677">Repeat</keyword>
<evidence type="ECO:0000313" key="4">
    <source>
        <dbReference type="EMBL" id="KAK2148019.1"/>
    </source>
</evidence>
<evidence type="ECO:0008006" key="6">
    <source>
        <dbReference type="Google" id="ProtNLM"/>
    </source>
</evidence>
<evidence type="ECO:0000256" key="3">
    <source>
        <dbReference type="PROSITE-ProRule" id="PRU00023"/>
    </source>
</evidence>
<accession>A0AAD9J817</accession>